<evidence type="ECO:0000256" key="2">
    <source>
        <dbReference type="ARBA" id="ARBA00022801"/>
    </source>
</evidence>
<dbReference type="Gene3D" id="2.160.20.10">
    <property type="entry name" value="Single-stranded right-handed beta-helix, Pectin lyase-like"/>
    <property type="match status" value="1"/>
</dbReference>
<keyword evidence="2 4" id="KW-0378">Hydrolase</keyword>
<proteinExistence type="inferred from homology"/>
<accession>A0ABD2XXF2</accession>
<dbReference type="AlphaFoldDB" id="A0ABD2XXF2"/>
<dbReference type="PANTHER" id="PTHR31339:SF71">
    <property type="entry name" value="PECTIN LYASE-LIKE SUPERFAMILY PROTEIN"/>
    <property type="match status" value="1"/>
</dbReference>
<sequence>ILEGFDGTTLNTKAFQEAINHLSKYESKGGSILYVPPGKWLTGSFNITSVHFTLFLHQDSVLLASQGEMAPLMVKAVCGGANFTKEYTCPCLIEILYYQNIQISNVTLVNSPPWNIHPTYSGNVIVQGDNYTSVTSPTTDGINPDFCTNVRIEDCYIVSGDDCVAVKSGWDEYGIVLGCQPSKTEDIVAINTESGVRIKISVGRGGYVKDIYVRGMSLKTMIYVFWMTGNYGAHPDNNYDSIALPVIQNINYRDIVAKNVTMPALLEGIPGDTFTGICISKVTIELLKAATNIPWNCTDVSGISSDAPPQPCDLLPDQGEEYTSACDFPTESLPIDEVEIQTYSCKTNILPND</sequence>
<feature type="non-terminal residue" evidence="5">
    <location>
        <position position="1"/>
    </location>
</feature>
<gene>
    <name evidence="5" type="ORF">ACH5RR_041626</name>
</gene>
<dbReference type="GO" id="GO:0016798">
    <property type="term" value="F:hydrolase activity, acting on glycosyl bonds"/>
    <property type="evidence" value="ECO:0007669"/>
    <property type="project" value="UniProtKB-KW"/>
</dbReference>
<evidence type="ECO:0008006" key="7">
    <source>
        <dbReference type="Google" id="ProtNLM"/>
    </source>
</evidence>
<dbReference type="InterPro" id="IPR011050">
    <property type="entry name" value="Pectin_lyase_fold/virulence"/>
</dbReference>
<name>A0ABD2XXF2_9GENT</name>
<evidence type="ECO:0000256" key="1">
    <source>
        <dbReference type="ARBA" id="ARBA00008834"/>
    </source>
</evidence>
<dbReference type="SUPFAM" id="SSF51126">
    <property type="entry name" value="Pectin lyase-like"/>
    <property type="match status" value="1"/>
</dbReference>
<dbReference type="InterPro" id="IPR051801">
    <property type="entry name" value="GH28_Enzymes"/>
</dbReference>
<organism evidence="5 6">
    <name type="scientific">Cinchona calisaya</name>
    <dbReference type="NCBI Taxonomy" id="153742"/>
    <lineage>
        <taxon>Eukaryota</taxon>
        <taxon>Viridiplantae</taxon>
        <taxon>Streptophyta</taxon>
        <taxon>Embryophyta</taxon>
        <taxon>Tracheophyta</taxon>
        <taxon>Spermatophyta</taxon>
        <taxon>Magnoliopsida</taxon>
        <taxon>eudicotyledons</taxon>
        <taxon>Gunneridae</taxon>
        <taxon>Pentapetalae</taxon>
        <taxon>asterids</taxon>
        <taxon>lamiids</taxon>
        <taxon>Gentianales</taxon>
        <taxon>Rubiaceae</taxon>
        <taxon>Cinchonoideae</taxon>
        <taxon>Cinchoneae</taxon>
        <taxon>Cinchona</taxon>
    </lineage>
</organism>
<comment type="caution">
    <text evidence="5">The sequence shown here is derived from an EMBL/GenBank/DDBJ whole genome shotgun (WGS) entry which is preliminary data.</text>
</comment>
<dbReference type="InterPro" id="IPR000743">
    <property type="entry name" value="Glyco_hydro_28"/>
</dbReference>
<protein>
    <recommendedName>
        <fullName evidence="7">Polygalacturonase</fullName>
    </recommendedName>
</protein>
<keyword evidence="3 4" id="KW-0326">Glycosidase</keyword>
<evidence type="ECO:0000256" key="4">
    <source>
        <dbReference type="RuleBase" id="RU361169"/>
    </source>
</evidence>
<comment type="similarity">
    <text evidence="1 4">Belongs to the glycosyl hydrolase 28 family.</text>
</comment>
<evidence type="ECO:0000313" key="6">
    <source>
        <dbReference type="Proteomes" id="UP001630127"/>
    </source>
</evidence>
<evidence type="ECO:0000256" key="3">
    <source>
        <dbReference type="ARBA" id="ARBA00023295"/>
    </source>
</evidence>
<dbReference type="EMBL" id="JBJUIK010000017">
    <property type="protein sequence ID" value="KAL3498894.1"/>
    <property type="molecule type" value="Genomic_DNA"/>
</dbReference>
<keyword evidence="6" id="KW-1185">Reference proteome</keyword>
<dbReference type="Pfam" id="PF00295">
    <property type="entry name" value="Glyco_hydro_28"/>
    <property type="match status" value="1"/>
</dbReference>
<evidence type="ECO:0000313" key="5">
    <source>
        <dbReference type="EMBL" id="KAL3498894.1"/>
    </source>
</evidence>
<dbReference type="PANTHER" id="PTHR31339">
    <property type="entry name" value="PECTIN LYASE-RELATED"/>
    <property type="match status" value="1"/>
</dbReference>
<dbReference type="InterPro" id="IPR012334">
    <property type="entry name" value="Pectin_lyas_fold"/>
</dbReference>
<reference evidence="5 6" key="1">
    <citation type="submission" date="2024-11" db="EMBL/GenBank/DDBJ databases">
        <title>A near-complete genome assembly of Cinchona calisaya.</title>
        <authorList>
            <person name="Lian D.C."/>
            <person name="Zhao X.W."/>
            <person name="Wei L."/>
        </authorList>
    </citation>
    <scope>NUCLEOTIDE SEQUENCE [LARGE SCALE GENOMIC DNA]</scope>
    <source>
        <tissue evidence="5">Nenye</tissue>
    </source>
</reference>
<dbReference type="Proteomes" id="UP001630127">
    <property type="component" value="Unassembled WGS sequence"/>
</dbReference>